<dbReference type="Proteomes" id="UP000094313">
    <property type="component" value="Chromosome"/>
</dbReference>
<dbReference type="GO" id="GO:0004721">
    <property type="term" value="F:phosphoprotein phosphatase activity"/>
    <property type="evidence" value="ECO:0007669"/>
    <property type="project" value="TreeGrafter"/>
</dbReference>
<dbReference type="Gene3D" id="1.10.287.130">
    <property type="match status" value="1"/>
</dbReference>
<dbReference type="InterPro" id="IPR004358">
    <property type="entry name" value="Sig_transdc_His_kin-like_C"/>
</dbReference>
<dbReference type="OrthoDB" id="1522504at2"/>
<dbReference type="AlphaFoldDB" id="A0A1D7QKK6"/>
<dbReference type="EC" id="2.7.13.3" evidence="2"/>
<protein>
    <recommendedName>
        <fullName evidence="2">histidine kinase</fullName>
        <ecNumber evidence="2">2.7.13.3</ecNumber>
    </recommendedName>
</protein>
<evidence type="ECO:0000313" key="9">
    <source>
        <dbReference type="EMBL" id="AOM79139.1"/>
    </source>
</evidence>
<dbReference type="PRINTS" id="PR00344">
    <property type="entry name" value="BCTRLSENSOR"/>
</dbReference>
<evidence type="ECO:0000313" key="10">
    <source>
        <dbReference type="Proteomes" id="UP000094313"/>
    </source>
</evidence>
<dbReference type="CDD" id="cd00075">
    <property type="entry name" value="HATPase"/>
    <property type="match status" value="1"/>
</dbReference>
<dbReference type="GO" id="GO:0016036">
    <property type="term" value="P:cellular response to phosphate starvation"/>
    <property type="evidence" value="ECO:0007669"/>
    <property type="project" value="TreeGrafter"/>
</dbReference>
<evidence type="ECO:0000256" key="5">
    <source>
        <dbReference type="ARBA" id="ARBA00022777"/>
    </source>
</evidence>
<sequence length="438" mass="50283">MKLSSKLILFITSSKLAVVLLFVISLPFLVDSIVSEYTNYSLRRQQAKVINIIHKNGIDHYLQGDDSYGSYTMLKEEYIALEPAAAKSLIDTIKTAQRVVERDTLNYRILMHTFNFGSKNYLLEIGKTTASINQYNKPLQRIALYVLMGLIALTLLFDLIFTRALIRPLGKIIKSKLINRKFPFKDYSPPVPTSTQDFKYLDESLIQLMDQINEAFEKEREFTANASHELMTPISILQNKMENLLGDEQLPENVVLRIVEMMKTLSRLKKISNSLLLISRIENQQFVKSAHVKPSKIIHEVMEEISHRLSEKELEMDIRLKEDRLLKDVNQDLLFQLFYNLINNAIKYNVNQGSILITDEFPEGKNYVITIQDTGIGIAEEDLDFIFDRFRKANLTENVGYGLGLSIVKSITLYHGIEIRVKSKVNEGTTFSLIFPAL</sequence>
<dbReference type="PANTHER" id="PTHR45453">
    <property type="entry name" value="PHOSPHATE REGULON SENSOR PROTEIN PHOR"/>
    <property type="match status" value="1"/>
</dbReference>
<dbReference type="PANTHER" id="PTHR45453:SF1">
    <property type="entry name" value="PHOSPHATE REGULON SENSOR PROTEIN PHOR"/>
    <property type="match status" value="1"/>
</dbReference>
<evidence type="ECO:0000259" key="8">
    <source>
        <dbReference type="PROSITE" id="PS50109"/>
    </source>
</evidence>
<dbReference type="InterPro" id="IPR003661">
    <property type="entry name" value="HisK_dim/P_dom"/>
</dbReference>
<evidence type="ECO:0000256" key="2">
    <source>
        <dbReference type="ARBA" id="ARBA00012438"/>
    </source>
</evidence>
<keyword evidence="6" id="KW-0902">Two-component regulatory system</keyword>
<dbReference type="SMART" id="SM00387">
    <property type="entry name" value="HATPase_c"/>
    <property type="match status" value="1"/>
</dbReference>
<dbReference type="InterPro" id="IPR003594">
    <property type="entry name" value="HATPase_dom"/>
</dbReference>
<dbReference type="PROSITE" id="PS50109">
    <property type="entry name" value="HIS_KIN"/>
    <property type="match status" value="1"/>
</dbReference>
<keyword evidence="7" id="KW-0472">Membrane</keyword>
<dbReference type="GO" id="GO:0000155">
    <property type="term" value="F:phosphorelay sensor kinase activity"/>
    <property type="evidence" value="ECO:0007669"/>
    <property type="project" value="InterPro"/>
</dbReference>
<organism evidence="9 10">
    <name type="scientific">Pedobacter steynii</name>
    <dbReference type="NCBI Taxonomy" id="430522"/>
    <lineage>
        <taxon>Bacteria</taxon>
        <taxon>Pseudomonadati</taxon>
        <taxon>Bacteroidota</taxon>
        <taxon>Sphingobacteriia</taxon>
        <taxon>Sphingobacteriales</taxon>
        <taxon>Sphingobacteriaceae</taxon>
        <taxon>Pedobacter</taxon>
    </lineage>
</organism>
<evidence type="ECO:0000256" key="7">
    <source>
        <dbReference type="SAM" id="Phobius"/>
    </source>
</evidence>
<dbReference type="Gene3D" id="3.30.565.10">
    <property type="entry name" value="Histidine kinase-like ATPase, C-terminal domain"/>
    <property type="match status" value="1"/>
</dbReference>
<dbReference type="SMART" id="SM00388">
    <property type="entry name" value="HisKA"/>
    <property type="match status" value="1"/>
</dbReference>
<feature type="transmembrane region" description="Helical" evidence="7">
    <location>
        <begin position="7"/>
        <end position="30"/>
    </location>
</feature>
<keyword evidence="4" id="KW-0808">Transferase</keyword>
<reference evidence="9 10" key="1">
    <citation type="submission" date="2016-08" db="EMBL/GenBank/DDBJ databases">
        <authorList>
            <person name="Seilhamer J.J."/>
        </authorList>
    </citation>
    <scope>NUCLEOTIDE SEQUENCE [LARGE SCALE GENOMIC DNA]</scope>
    <source>
        <strain evidence="9 10">DX4</strain>
    </source>
</reference>
<name>A0A1D7QKK6_9SPHI</name>
<keyword evidence="10" id="KW-1185">Reference proteome</keyword>
<gene>
    <name evidence="9" type="ORF">BFS30_19370</name>
</gene>
<dbReference type="CDD" id="cd00082">
    <property type="entry name" value="HisKA"/>
    <property type="match status" value="1"/>
</dbReference>
<keyword evidence="5 9" id="KW-0418">Kinase</keyword>
<comment type="catalytic activity">
    <reaction evidence="1">
        <text>ATP + protein L-histidine = ADP + protein N-phospho-L-histidine.</text>
        <dbReference type="EC" id="2.7.13.3"/>
    </reaction>
</comment>
<dbReference type="InterPro" id="IPR005467">
    <property type="entry name" value="His_kinase_dom"/>
</dbReference>
<dbReference type="InterPro" id="IPR036097">
    <property type="entry name" value="HisK_dim/P_sf"/>
</dbReference>
<evidence type="ECO:0000256" key="3">
    <source>
        <dbReference type="ARBA" id="ARBA00022553"/>
    </source>
</evidence>
<dbReference type="Pfam" id="PF00512">
    <property type="entry name" value="HisKA"/>
    <property type="match status" value="1"/>
</dbReference>
<keyword evidence="7" id="KW-0812">Transmembrane</keyword>
<keyword evidence="3" id="KW-0597">Phosphoprotein</keyword>
<dbReference type="KEGG" id="psty:BFS30_19370"/>
<feature type="transmembrane region" description="Helical" evidence="7">
    <location>
        <begin position="142"/>
        <end position="166"/>
    </location>
</feature>
<evidence type="ECO:0000256" key="4">
    <source>
        <dbReference type="ARBA" id="ARBA00022679"/>
    </source>
</evidence>
<dbReference type="GO" id="GO:0005886">
    <property type="term" value="C:plasma membrane"/>
    <property type="evidence" value="ECO:0007669"/>
    <property type="project" value="TreeGrafter"/>
</dbReference>
<dbReference type="RefSeq" id="WP_069380802.1">
    <property type="nucleotide sequence ID" value="NZ_CP017141.1"/>
</dbReference>
<keyword evidence="7" id="KW-1133">Transmembrane helix</keyword>
<accession>A0A1D7QKK6</accession>
<dbReference type="SUPFAM" id="SSF55874">
    <property type="entry name" value="ATPase domain of HSP90 chaperone/DNA topoisomerase II/histidine kinase"/>
    <property type="match status" value="1"/>
</dbReference>
<proteinExistence type="predicted"/>
<feature type="domain" description="Histidine kinase" evidence="8">
    <location>
        <begin position="225"/>
        <end position="438"/>
    </location>
</feature>
<dbReference type="InterPro" id="IPR050351">
    <property type="entry name" value="BphY/WalK/GraS-like"/>
</dbReference>
<dbReference type="EMBL" id="CP017141">
    <property type="protein sequence ID" value="AOM79139.1"/>
    <property type="molecule type" value="Genomic_DNA"/>
</dbReference>
<dbReference type="SUPFAM" id="SSF47384">
    <property type="entry name" value="Homodimeric domain of signal transducing histidine kinase"/>
    <property type="match status" value="1"/>
</dbReference>
<evidence type="ECO:0000256" key="6">
    <source>
        <dbReference type="ARBA" id="ARBA00023012"/>
    </source>
</evidence>
<dbReference type="InterPro" id="IPR036890">
    <property type="entry name" value="HATPase_C_sf"/>
</dbReference>
<evidence type="ECO:0000256" key="1">
    <source>
        <dbReference type="ARBA" id="ARBA00000085"/>
    </source>
</evidence>
<dbReference type="Pfam" id="PF02518">
    <property type="entry name" value="HATPase_c"/>
    <property type="match status" value="1"/>
</dbReference>